<evidence type="ECO:0000313" key="1">
    <source>
        <dbReference type="EMBL" id="TWT72521.1"/>
    </source>
</evidence>
<gene>
    <name evidence="1" type="ORF">Pan14r_48410</name>
</gene>
<protein>
    <recommendedName>
        <fullName evidence="3">Glycosyl transferase family 2</fullName>
    </recommendedName>
</protein>
<dbReference type="OrthoDB" id="274967at2"/>
<evidence type="ECO:0008006" key="3">
    <source>
        <dbReference type="Google" id="ProtNLM"/>
    </source>
</evidence>
<keyword evidence="2" id="KW-1185">Reference proteome</keyword>
<organism evidence="1 2">
    <name type="scientific">Crateriforma conspicua</name>
    <dbReference type="NCBI Taxonomy" id="2527996"/>
    <lineage>
        <taxon>Bacteria</taxon>
        <taxon>Pseudomonadati</taxon>
        <taxon>Planctomycetota</taxon>
        <taxon>Planctomycetia</taxon>
        <taxon>Planctomycetales</taxon>
        <taxon>Planctomycetaceae</taxon>
        <taxon>Crateriforma</taxon>
    </lineage>
</organism>
<sequence length="302" mass="34582">MHTIILPYYCEEEVERYTSILRHMQSFGPSRVDFRFLLAASPKTSASDRLYKAASAVAPVQHFECPSQVFGYPEGPSAMFWDCMDHLAKQAGDGFALWLESDMCPVRPDWVERLDAQWRQCGDVLVMGTVIPHTNRLIRKTRWTWRGRRHHHVHVPWIGQHVNGGACYRNDLVRHMPDDHREGIFDTRLGQILATTGGYADTPSIRLTTEQRLAMDLQDPNVVLVHGYLQAKDPFIDWCTGRKPIPRPSVAPDRPDTIRRTVDSCPRRLHLDATFAIKDRMPAVLTVYHRNALMPHPQSQAA</sequence>
<comment type="caution">
    <text evidence="1">The sequence shown here is derived from an EMBL/GenBank/DDBJ whole genome shotgun (WGS) entry which is preliminary data.</text>
</comment>
<reference evidence="1 2" key="1">
    <citation type="submission" date="2019-02" db="EMBL/GenBank/DDBJ databases">
        <title>Deep-cultivation of Planctomycetes and their phenomic and genomic characterization uncovers novel biology.</title>
        <authorList>
            <person name="Wiegand S."/>
            <person name="Jogler M."/>
            <person name="Boedeker C."/>
            <person name="Pinto D."/>
            <person name="Vollmers J."/>
            <person name="Rivas-Marin E."/>
            <person name="Kohn T."/>
            <person name="Peeters S.H."/>
            <person name="Heuer A."/>
            <person name="Rast P."/>
            <person name="Oberbeckmann S."/>
            <person name="Bunk B."/>
            <person name="Jeske O."/>
            <person name="Meyerdierks A."/>
            <person name="Storesund J.E."/>
            <person name="Kallscheuer N."/>
            <person name="Luecker S."/>
            <person name="Lage O.M."/>
            <person name="Pohl T."/>
            <person name="Merkel B.J."/>
            <person name="Hornburger P."/>
            <person name="Mueller R.-W."/>
            <person name="Bruemmer F."/>
            <person name="Labrenz M."/>
            <person name="Spormann A.M."/>
            <person name="Op Den Camp H."/>
            <person name="Overmann J."/>
            <person name="Amann R."/>
            <person name="Jetten M.S.M."/>
            <person name="Mascher T."/>
            <person name="Medema M.H."/>
            <person name="Devos D.P."/>
            <person name="Kaster A.-K."/>
            <person name="Ovreas L."/>
            <person name="Rohde M."/>
            <person name="Galperin M.Y."/>
            <person name="Jogler C."/>
        </authorList>
    </citation>
    <scope>NUCLEOTIDE SEQUENCE [LARGE SCALE GENOMIC DNA]</scope>
    <source>
        <strain evidence="1 2">Pan14r</strain>
    </source>
</reference>
<accession>A0A5C5YDK0</accession>
<dbReference type="Proteomes" id="UP000317238">
    <property type="component" value="Unassembled WGS sequence"/>
</dbReference>
<dbReference type="AlphaFoldDB" id="A0A5C5YDK0"/>
<dbReference type="SUPFAM" id="SSF53448">
    <property type="entry name" value="Nucleotide-diphospho-sugar transferases"/>
    <property type="match status" value="1"/>
</dbReference>
<dbReference type="InterPro" id="IPR029044">
    <property type="entry name" value="Nucleotide-diphossugar_trans"/>
</dbReference>
<name>A0A5C5YDK0_9PLAN</name>
<evidence type="ECO:0000313" key="2">
    <source>
        <dbReference type="Proteomes" id="UP000317238"/>
    </source>
</evidence>
<proteinExistence type="predicted"/>
<dbReference type="EMBL" id="SJPL01000001">
    <property type="protein sequence ID" value="TWT72521.1"/>
    <property type="molecule type" value="Genomic_DNA"/>
</dbReference>
<dbReference type="RefSeq" id="WP_146440363.1">
    <property type="nucleotide sequence ID" value="NZ_SJPL01000001.1"/>
</dbReference>